<dbReference type="Proteomes" id="UP000613401">
    <property type="component" value="Unassembled WGS sequence"/>
</dbReference>
<accession>A0A8H4CNQ9</accession>
<dbReference type="AlphaFoldDB" id="A0A8H4CNQ9"/>
<dbReference type="GeneID" id="69015875"/>
<feature type="compositionally biased region" description="Polar residues" evidence="1">
    <location>
        <begin position="8"/>
        <end position="21"/>
    </location>
</feature>
<name>A0A8H4CNQ9_COLGL</name>
<keyword evidence="3" id="KW-1185">Reference proteome</keyword>
<reference evidence="2" key="1">
    <citation type="journal article" date="2020" name="Phytopathology">
        <title>Genome sequence and comparative analysis of Colletotrichum gloeosporioides isolated from Liriodendron leaves.</title>
        <authorList>
            <person name="Fu F.F."/>
            <person name="Hao Z."/>
            <person name="Wang P."/>
            <person name="Lu Y."/>
            <person name="Xue L.J."/>
            <person name="Wei G."/>
            <person name="Tian Y."/>
            <person name="Baishi H."/>
            <person name="Xu H."/>
            <person name="Shi J."/>
            <person name="Cheng T."/>
            <person name="Wang G."/>
            <person name="Yi Y."/>
            <person name="Chen J."/>
        </authorList>
    </citation>
    <scope>NUCLEOTIDE SEQUENCE</scope>
    <source>
        <strain evidence="2">Lc1</strain>
    </source>
</reference>
<gene>
    <name evidence="2" type="ORF">GCG54_00008735</name>
</gene>
<feature type="region of interest" description="Disordered" evidence="1">
    <location>
        <begin position="75"/>
        <end position="108"/>
    </location>
</feature>
<evidence type="ECO:0000313" key="2">
    <source>
        <dbReference type="EMBL" id="KAF3807280.1"/>
    </source>
</evidence>
<organism evidence="2 3">
    <name type="scientific">Colletotrichum gloeosporioides</name>
    <name type="common">Anthracnose fungus</name>
    <name type="synonym">Glomerella cingulata</name>
    <dbReference type="NCBI Taxonomy" id="474922"/>
    <lineage>
        <taxon>Eukaryota</taxon>
        <taxon>Fungi</taxon>
        <taxon>Dikarya</taxon>
        <taxon>Ascomycota</taxon>
        <taxon>Pezizomycotina</taxon>
        <taxon>Sordariomycetes</taxon>
        <taxon>Hypocreomycetidae</taxon>
        <taxon>Glomerellales</taxon>
        <taxon>Glomerellaceae</taxon>
        <taxon>Colletotrichum</taxon>
        <taxon>Colletotrichum gloeosporioides species complex</taxon>
    </lineage>
</organism>
<evidence type="ECO:0000313" key="3">
    <source>
        <dbReference type="Proteomes" id="UP000613401"/>
    </source>
</evidence>
<reference evidence="2" key="2">
    <citation type="submission" date="2020-03" db="EMBL/GenBank/DDBJ databases">
        <authorList>
            <person name="Fu F.-F."/>
            <person name="Chen J."/>
        </authorList>
    </citation>
    <scope>NUCLEOTIDE SEQUENCE</scope>
    <source>
        <strain evidence="2">Lc1</strain>
    </source>
</reference>
<feature type="region of interest" description="Disordered" evidence="1">
    <location>
        <begin position="1"/>
        <end position="23"/>
    </location>
</feature>
<protein>
    <submittedName>
        <fullName evidence="2">Uncharacterized protein</fullName>
    </submittedName>
</protein>
<dbReference type="EMBL" id="WVTB01000030">
    <property type="protein sequence ID" value="KAF3807280.1"/>
    <property type="molecule type" value="Genomic_DNA"/>
</dbReference>
<evidence type="ECO:0000256" key="1">
    <source>
        <dbReference type="SAM" id="MobiDB-lite"/>
    </source>
</evidence>
<proteinExistence type="predicted"/>
<sequence length="194" mass="21155">MPDPYCRFTSNGHSNGGTMDQSDVESIFADGVPSELEERTFSRLEAISGRLDDEQRREVKSIFKDFASERVRQITEKTDSASKNVKNTAEVVDQHTENRGAPSPEKGWQRDAINGEAFGGIAALNDIEGRILSVLEPPVQEDALSHERPSTAPSESENDTFGKALAAWNEAAVQGWDYGLTKGNGLNGLVVCGR</sequence>
<dbReference type="RefSeq" id="XP_045266439.1">
    <property type="nucleotide sequence ID" value="XM_045408696.1"/>
</dbReference>
<comment type="caution">
    <text evidence="2">The sequence shown here is derived from an EMBL/GenBank/DDBJ whole genome shotgun (WGS) entry which is preliminary data.</text>
</comment>